<dbReference type="RefSeq" id="XP_013429206.1">
    <property type="nucleotide sequence ID" value="XM_013573752.1"/>
</dbReference>
<dbReference type="AlphaFoldDB" id="A0A074WUI2"/>
<dbReference type="GeneID" id="25413395"/>
<accession>A0A074WUI2</accession>
<protein>
    <submittedName>
        <fullName evidence="2">Uncharacterized protein</fullName>
    </submittedName>
</protein>
<evidence type="ECO:0000313" key="2">
    <source>
        <dbReference type="EMBL" id="KEQ75179.1"/>
    </source>
</evidence>
<name>A0A074WUI2_9PEZI</name>
<dbReference type="HOGENOM" id="CLU_823824_0_0_1"/>
<evidence type="ECO:0000313" key="3">
    <source>
        <dbReference type="Proteomes" id="UP000027730"/>
    </source>
</evidence>
<evidence type="ECO:0000256" key="1">
    <source>
        <dbReference type="SAM" id="MobiDB-lite"/>
    </source>
</evidence>
<reference evidence="2 3" key="1">
    <citation type="journal article" date="2014" name="BMC Genomics">
        <title>Genome sequencing of four Aureobasidium pullulans varieties: biotechnological potential, stress tolerance, and description of new species.</title>
        <authorList>
            <person name="Gostin Ar C."/>
            <person name="Ohm R.A."/>
            <person name="Kogej T."/>
            <person name="Sonjak S."/>
            <person name="Turk M."/>
            <person name="Zajc J."/>
            <person name="Zalar P."/>
            <person name="Grube M."/>
            <person name="Sun H."/>
            <person name="Han J."/>
            <person name="Sharma A."/>
            <person name="Chiniquy J."/>
            <person name="Ngan C.Y."/>
            <person name="Lipzen A."/>
            <person name="Barry K."/>
            <person name="Grigoriev I.V."/>
            <person name="Gunde-Cimerman N."/>
        </authorList>
    </citation>
    <scope>NUCLEOTIDE SEQUENCE [LARGE SCALE GENOMIC DNA]</scope>
    <source>
        <strain evidence="2 3">CBS 147.97</strain>
    </source>
</reference>
<proteinExistence type="predicted"/>
<dbReference type="EMBL" id="KL584706">
    <property type="protein sequence ID" value="KEQ75179.1"/>
    <property type="molecule type" value="Genomic_DNA"/>
</dbReference>
<sequence>MSQEWHGLKMSSFGSGLGAAFPERNNTCKHNKHEIHTAARTLTGFLRPIPSEKIAHRPRATETKKSASSVHKAMTPSSWHGLHIERRNATKAKRRREREGRGYLRIRGEEISYPQQDTRHRRKWRNHGILIDVKDRQKHKVVCLHGSIFAVYLALALDTQSLHSVIYLQDDKSGGGTTTTLSIEGLQNINLHYKSQVGSRVRRFGPTERLDLLVFIPCESSSIFNINSPNTIQCHLLQPAYLSLQAYRHIHYRLEPSPCASFLCGADGAGRGVWATEASGLLIATGSGKDSSQWSSIGHGESTAMSFACLTAKNCLSWKAMREMNGPDGKSKPSASR</sequence>
<dbReference type="Proteomes" id="UP000027730">
    <property type="component" value="Unassembled WGS sequence"/>
</dbReference>
<gene>
    <name evidence="2" type="ORF">M436DRAFT_62578</name>
</gene>
<feature type="compositionally biased region" description="Basic and acidic residues" evidence="1">
    <location>
        <begin position="53"/>
        <end position="65"/>
    </location>
</feature>
<keyword evidence="3" id="KW-1185">Reference proteome</keyword>
<feature type="region of interest" description="Disordered" evidence="1">
    <location>
        <begin position="46"/>
        <end position="76"/>
    </location>
</feature>
<organism evidence="2 3">
    <name type="scientific">Aureobasidium namibiae CBS 147.97</name>
    <dbReference type="NCBI Taxonomy" id="1043004"/>
    <lineage>
        <taxon>Eukaryota</taxon>
        <taxon>Fungi</taxon>
        <taxon>Dikarya</taxon>
        <taxon>Ascomycota</taxon>
        <taxon>Pezizomycotina</taxon>
        <taxon>Dothideomycetes</taxon>
        <taxon>Dothideomycetidae</taxon>
        <taxon>Dothideales</taxon>
        <taxon>Saccotheciaceae</taxon>
        <taxon>Aureobasidium</taxon>
    </lineage>
</organism>